<dbReference type="AlphaFoldDB" id="A0A6B2LZI7"/>
<gene>
    <name evidence="3" type="ORF">G0Q06_03245</name>
</gene>
<dbReference type="InterPro" id="IPR050190">
    <property type="entry name" value="UPF0213_domain"/>
</dbReference>
<dbReference type="SUPFAM" id="SSF82771">
    <property type="entry name" value="GIY-YIG endonuclease"/>
    <property type="match status" value="1"/>
</dbReference>
<dbReference type="PANTHER" id="PTHR34477:SF1">
    <property type="entry name" value="UPF0213 PROTEIN YHBQ"/>
    <property type="match status" value="1"/>
</dbReference>
<protein>
    <submittedName>
        <fullName evidence="3">GIY-YIG nuclease family protein</fullName>
    </submittedName>
</protein>
<evidence type="ECO:0000313" key="4">
    <source>
        <dbReference type="Proteomes" id="UP000478417"/>
    </source>
</evidence>
<sequence>MKWSVYIVRCADNSLYTGVAIDVERRFTEHQSQGPKAAKYVRGRAPLKLVYTQALGTRSEAMAEEWRIKQLSKLDKEKLIRRQIN</sequence>
<name>A0A6B2LZI7_9BACT</name>
<dbReference type="Gene3D" id="3.40.1440.10">
    <property type="entry name" value="GIY-YIG endonuclease"/>
    <property type="match status" value="1"/>
</dbReference>
<feature type="domain" description="GIY-YIG" evidence="2">
    <location>
        <begin position="1"/>
        <end position="78"/>
    </location>
</feature>
<dbReference type="RefSeq" id="WP_163962419.1">
    <property type="nucleotide sequence ID" value="NZ_JAAGNX010000001.1"/>
</dbReference>
<evidence type="ECO:0000256" key="1">
    <source>
        <dbReference type="ARBA" id="ARBA00007435"/>
    </source>
</evidence>
<comment type="caution">
    <text evidence="3">The sequence shown here is derived from an EMBL/GenBank/DDBJ whole genome shotgun (WGS) entry which is preliminary data.</text>
</comment>
<evidence type="ECO:0000259" key="2">
    <source>
        <dbReference type="PROSITE" id="PS50164"/>
    </source>
</evidence>
<dbReference type="EMBL" id="JAAGNX010000001">
    <property type="protein sequence ID" value="NDV61459.1"/>
    <property type="molecule type" value="Genomic_DNA"/>
</dbReference>
<dbReference type="PROSITE" id="PS50164">
    <property type="entry name" value="GIY_YIG"/>
    <property type="match status" value="1"/>
</dbReference>
<proteinExistence type="inferred from homology"/>
<organism evidence="3 4">
    <name type="scientific">Oceanipulchritudo coccoides</name>
    <dbReference type="NCBI Taxonomy" id="2706888"/>
    <lineage>
        <taxon>Bacteria</taxon>
        <taxon>Pseudomonadati</taxon>
        <taxon>Verrucomicrobiota</taxon>
        <taxon>Opitutia</taxon>
        <taxon>Puniceicoccales</taxon>
        <taxon>Oceanipulchritudinaceae</taxon>
        <taxon>Oceanipulchritudo</taxon>
    </lineage>
</organism>
<dbReference type="Pfam" id="PF01541">
    <property type="entry name" value="GIY-YIG"/>
    <property type="match status" value="1"/>
</dbReference>
<dbReference type="InterPro" id="IPR000305">
    <property type="entry name" value="GIY-YIG_endonuc"/>
</dbReference>
<comment type="similarity">
    <text evidence="1">Belongs to the UPF0213 family.</text>
</comment>
<dbReference type="InterPro" id="IPR035901">
    <property type="entry name" value="GIY-YIG_endonuc_sf"/>
</dbReference>
<dbReference type="CDD" id="cd10456">
    <property type="entry name" value="GIY-YIG_UPF0213"/>
    <property type="match status" value="1"/>
</dbReference>
<accession>A0A6B2LZI7</accession>
<dbReference type="PANTHER" id="PTHR34477">
    <property type="entry name" value="UPF0213 PROTEIN YHBQ"/>
    <property type="match status" value="1"/>
</dbReference>
<reference evidence="3 4" key="1">
    <citation type="submission" date="2020-02" db="EMBL/GenBank/DDBJ databases">
        <title>Albibacoteraceae fam. nov., the first described family within the subdivision 4 Verrucomicrobia.</title>
        <authorList>
            <person name="Xi F."/>
        </authorList>
    </citation>
    <scope>NUCLEOTIDE SEQUENCE [LARGE SCALE GENOMIC DNA]</scope>
    <source>
        <strain evidence="3 4">CK1056</strain>
    </source>
</reference>
<keyword evidence="4" id="KW-1185">Reference proteome</keyword>
<dbReference type="Proteomes" id="UP000478417">
    <property type="component" value="Unassembled WGS sequence"/>
</dbReference>
<evidence type="ECO:0000313" key="3">
    <source>
        <dbReference type="EMBL" id="NDV61459.1"/>
    </source>
</evidence>